<organism evidence="1 2">
    <name type="scientific">Noviherbaspirillum humi</name>
    <dbReference type="NCBI Taxonomy" id="1688639"/>
    <lineage>
        <taxon>Bacteria</taxon>
        <taxon>Pseudomonadati</taxon>
        <taxon>Pseudomonadota</taxon>
        <taxon>Betaproteobacteria</taxon>
        <taxon>Burkholderiales</taxon>
        <taxon>Oxalobacteraceae</taxon>
        <taxon>Noviherbaspirillum</taxon>
    </lineage>
</organism>
<keyword evidence="2" id="KW-1185">Reference proteome</keyword>
<sequence>MSVHESLPLLEQSLSDLKQGRLSIAAFCSLWRTQSALLARLPPRYTAVMEDMLGRMEAGSLFTEESCSFSQEDLQANLAIWLQKARQQLHGT</sequence>
<evidence type="ECO:0000313" key="1">
    <source>
        <dbReference type="EMBL" id="SNT16285.1"/>
    </source>
</evidence>
<dbReference type="AlphaFoldDB" id="A0A239KE16"/>
<proteinExistence type="predicted"/>
<dbReference type="RefSeq" id="WP_089400865.1">
    <property type="nucleotide sequence ID" value="NZ_FZOT01000015.1"/>
</dbReference>
<name>A0A239KE16_9BURK</name>
<gene>
    <name evidence="1" type="ORF">SAMN06265795_115124</name>
</gene>
<accession>A0A239KE16</accession>
<evidence type="ECO:0000313" key="2">
    <source>
        <dbReference type="Proteomes" id="UP000198284"/>
    </source>
</evidence>
<dbReference type="EMBL" id="FZOT01000015">
    <property type="protein sequence ID" value="SNT16285.1"/>
    <property type="molecule type" value="Genomic_DNA"/>
</dbReference>
<protein>
    <submittedName>
        <fullName evidence="1">Uncharacterized protein</fullName>
    </submittedName>
</protein>
<dbReference type="OrthoDB" id="8966078at2"/>
<dbReference type="Proteomes" id="UP000198284">
    <property type="component" value="Unassembled WGS sequence"/>
</dbReference>
<reference evidence="1 2" key="1">
    <citation type="submission" date="2017-06" db="EMBL/GenBank/DDBJ databases">
        <authorList>
            <person name="Kim H.J."/>
            <person name="Triplett B.A."/>
        </authorList>
    </citation>
    <scope>NUCLEOTIDE SEQUENCE [LARGE SCALE GENOMIC DNA]</scope>
    <source>
        <strain evidence="1 2">U15</strain>
    </source>
</reference>